<protein>
    <submittedName>
        <fullName evidence="6">Mannosyltransferase</fullName>
    </submittedName>
</protein>
<dbReference type="GO" id="GO:0016757">
    <property type="term" value="F:glycosyltransferase activity"/>
    <property type="evidence" value="ECO:0007669"/>
    <property type="project" value="UniProtKB-KW"/>
</dbReference>
<evidence type="ECO:0000259" key="5">
    <source>
        <dbReference type="PROSITE" id="PS50893"/>
    </source>
</evidence>
<evidence type="ECO:0000256" key="3">
    <source>
        <dbReference type="ARBA" id="ARBA00022741"/>
    </source>
</evidence>
<keyword evidence="3" id="KW-0547">Nucleotide-binding</keyword>
<keyword evidence="6" id="KW-0808">Transferase</keyword>
<dbReference type="GO" id="GO:0005524">
    <property type="term" value="F:ATP binding"/>
    <property type="evidence" value="ECO:0007669"/>
    <property type="project" value="UniProtKB-KW"/>
</dbReference>
<dbReference type="InterPro" id="IPR003439">
    <property type="entry name" value="ABC_transporter-like_ATP-bd"/>
</dbReference>
<dbReference type="RefSeq" id="WP_064250001.1">
    <property type="nucleotide sequence ID" value="NZ_CAXUSC020000001.1"/>
</dbReference>
<dbReference type="Gene3D" id="3.40.50.300">
    <property type="entry name" value="P-loop containing nucleotide triphosphate hydrolases"/>
    <property type="match status" value="1"/>
</dbReference>
<proteinExistence type="inferred from homology"/>
<dbReference type="GO" id="GO:0016887">
    <property type="term" value="F:ATP hydrolysis activity"/>
    <property type="evidence" value="ECO:0007669"/>
    <property type="project" value="InterPro"/>
</dbReference>
<dbReference type="EMBL" id="LWBS01000428">
    <property type="protein sequence ID" value="OAP89877.1"/>
    <property type="molecule type" value="Genomic_DNA"/>
</dbReference>
<organism evidence="6">
    <name type="scientific">Rhizobium leguminosarum</name>
    <dbReference type="NCBI Taxonomy" id="384"/>
    <lineage>
        <taxon>Bacteria</taxon>
        <taxon>Pseudomonadati</taxon>
        <taxon>Pseudomonadota</taxon>
        <taxon>Alphaproteobacteria</taxon>
        <taxon>Hyphomicrobiales</taxon>
        <taxon>Rhizobiaceae</taxon>
        <taxon>Rhizobium/Agrobacterium group</taxon>
        <taxon>Rhizobium</taxon>
    </lineage>
</organism>
<keyword evidence="2" id="KW-0813">Transport</keyword>
<dbReference type="PANTHER" id="PTHR42788:SF13">
    <property type="entry name" value="ALIPHATIC SULFONATES IMPORT ATP-BINDING PROTEIN SSUB"/>
    <property type="match status" value="1"/>
</dbReference>
<dbReference type="Pfam" id="PF00005">
    <property type="entry name" value="ABC_tran"/>
    <property type="match status" value="1"/>
</dbReference>
<dbReference type="PROSITE" id="PS00211">
    <property type="entry name" value="ABC_TRANSPORTER_1"/>
    <property type="match status" value="1"/>
</dbReference>
<comment type="caution">
    <text evidence="6">The sequence shown here is derived from an EMBL/GenBank/DDBJ whole genome shotgun (WGS) entry which is preliminary data.</text>
</comment>
<evidence type="ECO:0000313" key="6">
    <source>
        <dbReference type="EMBL" id="OAP89877.1"/>
    </source>
</evidence>
<dbReference type="InterPro" id="IPR017871">
    <property type="entry name" value="ABC_transporter-like_CS"/>
</dbReference>
<evidence type="ECO:0000256" key="2">
    <source>
        <dbReference type="ARBA" id="ARBA00022448"/>
    </source>
</evidence>
<accession>A0A179BDU6</accession>
<sequence length="276" mass="30632">MALAVVKPISVPTGKHNKRPMVSIDAVTMAFGSYVAVQDVNLTVADGEFLAIVGPTGCGKSTVLNAIAGLLRPASGTVTIDGASVKGVQNDIGYLFQQDALLPWKTSIENVELGLLFKGVPSAERRERSMNWLSKVGLKGFEHRYPHQLSGGQRKRVQMAQALIAGPKVILMDEPFSALDIHTRHLMQNELLRLWQEERRAVVMITHDLEEAIALGDRVAILAAGPRSRVIESFPVELERPRDVAEIKLDPRFMDLYRNIWASLRGEVEKSYERRD</sequence>
<dbReference type="AlphaFoldDB" id="A0A179BDU6"/>
<dbReference type="InterPro" id="IPR050166">
    <property type="entry name" value="ABC_transporter_ATP-bind"/>
</dbReference>
<evidence type="ECO:0000256" key="4">
    <source>
        <dbReference type="ARBA" id="ARBA00022840"/>
    </source>
</evidence>
<dbReference type="InterPro" id="IPR027417">
    <property type="entry name" value="P-loop_NTPase"/>
</dbReference>
<keyword evidence="4" id="KW-0067">ATP-binding</keyword>
<comment type="similarity">
    <text evidence="1">Belongs to the ABC transporter superfamily.</text>
</comment>
<feature type="domain" description="ABC transporter" evidence="5">
    <location>
        <begin position="22"/>
        <end position="249"/>
    </location>
</feature>
<evidence type="ECO:0000256" key="1">
    <source>
        <dbReference type="ARBA" id="ARBA00005417"/>
    </source>
</evidence>
<dbReference type="PANTHER" id="PTHR42788">
    <property type="entry name" value="TAURINE IMPORT ATP-BINDING PROTEIN-RELATED"/>
    <property type="match status" value="1"/>
</dbReference>
<dbReference type="SUPFAM" id="SSF52540">
    <property type="entry name" value="P-loop containing nucleoside triphosphate hydrolases"/>
    <property type="match status" value="1"/>
</dbReference>
<keyword evidence="6" id="KW-0328">Glycosyltransferase</keyword>
<dbReference type="PROSITE" id="PS50893">
    <property type="entry name" value="ABC_TRANSPORTER_2"/>
    <property type="match status" value="1"/>
</dbReference>
<name>A0A179BDU6_RHILE</name>
<dbReference type="SMART" id="SM00382">
    <property type="entry name" value="AAA"/>
    <property type="match status" value="1"/>
</dbReference>
<reference evidence="6" key="1">
    <citation type="submission" date="2016-04" db="EMBL/GenBank/DDBJ databases">
        <title>Fast-growing isolate from the root nodules of Vavilovia formosa.</title>
        <authorList>
            <person name="Kimeklis A."/>
            <person name="Safronova V."/>
            <person name="Belimov A."/>
            <person name="Andronov E."/>
        </authorList>
    </citation>
    <scope>NUCLEOTIDE SEQUENCE [LARGE SCALE GENOMIC DNA]</scope>
    <source>
        <strain evidence="6">Vaf-46</strain>
    </source>
</reference>
<dbReference type="eggNOG" id="COG1116">
    <property type="taxonomic scope" value="Bacteria"/>
</dbReference>
<dbReference type="CDD" id="cd03293">
    <property type="entry name" value="ABC_NrtD_SsuB_transporters"/>
    <property type="match status" value="1"/>
</dbReference>
<gene>
    <name evidence="6" type="ORF">A4U53_06075</name>
</gene>
<dbReference type="InterPro" id="IPR003593">
    <property type="entry name" value="AAA+_ATPase"/>
</dbReference>